<evidence type="ECO:0000256" key="11">
    <source>
        <dbReference type="PROSITE-ProRule" id="PRU00175"/>
    </source>
</evidence>
<evidence type="ECO:0000256" key="3">
    <source>
        <dbReference type="ARBA" id="ARBA00012483"/>
    </source>
</evidence>
<evidence type="ECO:0000313" key="14">
    <source>
        <dbReference type="WBParaSite" id="MCU_004496-RB"/>
    </source>
</evidence>
<dbReference type="InterPro" id="IPR001841">
    <property type="entry name" value="Znf_RING"/>
</dbReference>
<evidence type="ECO:0000256" key="8">
    <source>
        <dbReference type="ARBA" id="ARBA00022786"/>
    </source>
</evidence>
<keyword evidence="6" id="KW-0227">DNA damage</keyword>
<dbReference type="GO" id="GO:0006302">
    <property type="term" value="P:double-strand break repair"/>
    <property type="evidence" value="ECO:0007669"/>
    <property type="project" value="TreeGrafter"/>
</dbReference>
<evidence type="ECO:0000256" key="10">
    <source>
        <dbReference type="ARBA" id="ARBA00023242"/>
    </source>
</evidence>
<feature type="compositionally biased region" description="Polar residues" evidence="12">
    <location>
        <begin position="339"/>
        <end position="348"/>
    </location>
</feature>
<dbReference type="InterPro" id="IPR027370">
    <property type="entry name" value="Znf-RING_euk"/>
</dbReference>
<dbReference type="GO" id="GO:0005634">
    <property type="term" value="C:nucleus"/>
    <property type="evidence" value="ECO:0007669"/>
    <property type="project" value="UniProtKB-SubCell"/>
</dbReference>
<accession>A0A5K3F2V8</accession>
<reference evidence="14" key="1">
    <citation type="submission" date="2019-11" db="UniProtKB">
        <authorList>
            <consortium name="WormBaseParasite"/>
        </authorList>
    </citation>
    <scope>IDENTIFICATION</scope>
</reference>
<dbReference type="Gene3D" id="3.30.40.10">
    <property type="entry name" value="Zinc/RING finger domain, C3HC4 (zinc finger)"/>
    <property type="match status" value="1"/>
</dbReference>
<dbReference type="PANTHER" id="PTHR23328:SF0">
    <property type="entry name" value="RING-TYPE DOMAIN-CONTAINING PROTEIN"/>
    <property type="match status" value="1"/>
</dbReference>
<feature type="compositionally biased region" description="Basic residues" evidence="12">
    <location>
        <begin position="324"/>
        <end position="338"/>
    </location>
</feature>
<evidence type="ECO:0000256" key="1">
    <source>
        <dbReference type="ARBA" id="ARBA00000900"/>
    </source>
</evidence>
<evidence type="ECO:0000256" key="2">
    <source>
        <dbReference type="ARBA" id="ARBA00004123"/>
    </source>
</evidence>
<evidence type="ECO:0000256" key="9">
    <source>
        <dbReference type="ARBA" id="ARBA00022833"/>
    </source>
</evidence>
<comment type="subcellular location">
    <subcellularLocation>
        <location evidence="2">Nucleus</location>
    </subcellularLocation>
</comment>
<dbReference type="GO" id="GO:0031491">
    <property type="term" value="F:nucleosome binding"/>
    <property type="evidence" value="ECO:0007669"/>
    <property type="project" value="TreeGrafter"/>
</dbReference>
<dbReference type="SMART" id="SM00184">
    <property type="entry name" value="RING"/>
    <property type="match status" value="1"/>
</dbReference>
<comment type="catalytic activity">
    <reaction evidence="1">
        <text>S-ubiquitinyl-[E2 ubiquitin-conjugating enzyme]-L-cysteine + [acceptor protein]-L-lysine = [E2 ubiquitin-conjugating enzyme]-L-cysteine + N(6)-ubiquitinyl-[acceptor protein]-L-lysine.</text>
        <dbReference type="EC" id="2.3.2.27"/>
    </reaction>
</comment>
<keyword evidence="7 11" id="KW-0863">Zinc-finger</keyword>
<evidence type="ECO:0000256" key="7">
    <source>
        <dbReference type="ARBA" id="ARBA00022771"/>
    </source>
</evidence>
<dbReference type="GO" id="GO:0061630">
    <property type="term" value="F:ubiquitin protein ligase activity"/>
    <property type="evidence" value="ECO:0007669"/>
    <property type="project" value="UniProtKB-EC"/>
</dbReference>
<dbReference type="PROSITE" id="PS00518">
    <property type="entry name" value="ZF_RING_1"/>
    <property type="match status" value="1"/>
</dbReference>
<proteinExistence type="predicted"/>
<dbReference type="PROSITE" id="PS50089">
    <property type="entry name" value="ZF_RING_2"/>
    <property type="match status" value="1"/>
</dbReference>
<keyword evidence="9" id="KW-0862">Zinc</keyword>
<keyword evidence="5" id="KW-0479">Metal-binding</keyword>
<evidence type="ECO:0000256" key="6">
    <source>
        <dbReference type="ARBA" id="ARBA00022763"/>
    </source>
</evidence>
<keyword evidence="10" id="KW-0539">Nucleus</keyword>
<feature type="compositionally biased region" description="Polar residues" evidence="12">
    <location>
        <begin position="200"/>
        <end position="230"/>
    </location>
</feature>
<name>A0A5K3F2V8_MESCO</name>
<feature type="region of interest" description="Disordered" evidence="12">
    <location>
        <begin position="176"/>
        <end position="230"/>
    </location>
</feature>
<dbReference type="PANTHER" id="PTHR23328">
    <property type="entry name" value="RING-TYPE DOMAIN-CONTAINING PROTEIN"/>
    <property type="match status" value="1"/>
</dbReference>
<dbReference type="GO" id="GO:0035861">
    <property type="term" value="C:site of double-strand break"/>
    <property type="evidence" value="ECO:0007669"/>
    <property type="project" value="TreeGrafter"/>
</dbReference>
<evidence type="ECO:0000256" key="5">
    <source>
        <dbReference type="ARBA" id="ARBA00022723"/>
    </source>
</evidence>
<dbReference type="InterPro" id="IPR013083">
    <property type="entry name" value="Znf_RING/FYVE/PHD"/>
</dbReference>
<dbReference type="GO" id="GO:0008270">
    <property type="term" value="F:zinc ion binding"/>
    <property type="evidence" value="ECO:0007669"/>
    <property type="project" value="UniProtKB-KW"/>
</dbReference>
<keyword evidence="4" id="KW-0808">Transferase</keyword>
<dbReference type="AlphaFoldDB" id="A0A5K3F2V8"/>
<dbReference type="InterPro" id="IPR051657">
    <property type="entry name" value="RNF168/RNF169_E3_ubiq-ligase"/>
</dbReference>
<evidence type="ECO:0000256" key="4">
    <source>
        <dbReference type="ARBA" id="ARBA00022679"/>
    </source>
</evidence>
<feature type="region of interest" description="Disordered" evidence="12">
    <location>
        <begin position="297"/>
        <end position="348"/>
    </location>
</feature>
<dbReference type="EC" id="2.3.2.27" evidence="3"/>
<dbReference type="InterPro" id="IPR017907">
    <property type="entry name" value="Znf_RING_CS"/>
</dbReference>
<organism evidence="14">
    <name type="scientific">Mesocestoides corti</name>
    <name type="common">Flatworm</name>
    <dbReference type="NCBI Taxonomy" id="53468"/>
    <lineage>
        <taxon>Eukaryota</taxon>
        <taxon>Metazoa</taxon>
        <taxon>Spiralia</taxon>
        <taxon>Lophotrochozoa</taxon>
        <taxon>Platyhelminthes</taxon>
        <taxon>Cestoda</taxon>
        <taxon>Eucestoda</taxon>
        <taxon>Cyclophyllidea</taxon>
        <taxon>Mesocestoididae</taxon>
        <taxon>Mesocestoides</taxon>
    </lineage>
</organism>
<sequence length="348" mass="39331">MDLTCPICLNVYFKPVKLPCSHTLCQSCLEKSLEISTLACPICRCRLSVWKRRLKDTSACIDKSRETEIEHLFPKYYSARIEGLEASLTESELSVLREVGESNENIVRLATPGSIKSEFDDAFKRLNRNRLLEANLQEEANLALSRHILLESSIDNNSSDDEPIVQYSRHSLTYLDTENIPPVKRTPPKSRRYDTRSKRSCPSHQPLSNFFPTSPPRSTSNIDTLEASTSKDSLSVVCSSTRPQVDIVRIEIPPGDHDNVKLTARASDLEIRGKPPPGFRSVTEQMEADEQLARQLTEQGPTKFRPPHLPKAASKSKTSLPTRPRLRSGRRLRNHHKQSSLLSFSTRI</sequence>
<evidence type="ECO:0000259" key="13">
    <source>
        <dbReference type="PROSITE" id="PS50089"/>
    </source>
</evidence>
<dbReference type="WBParaSite" id="MCU_004496-RB">
    <property type="protein sequence ID" value="MCU_004496-RB"/>
    <property type="gene ID" value="MCU_004496"/>
</dbReference>
<dbReference type="SUPFAM" id="SSF57850">
    <property type="entry name" value="RING/U-box"/>
    <property type="match status" value="1"/>
</dbReference>
<protein>
    <recommendedName>
        <fullName evidence="3">RING-type E3 ubiquitin transferase</fullName>
        <ecNumber evidence="3">2.3.2.27</ecNumber>
    </recommendedName>
</protein>
<feature type="domain" description="RING-type" evidence="13">
    <location>
        <begin position="5"/>
        <end position="44"/>
    </location>
</feature>
<evidence type="ECO:0000256" key="12">
    <source>
        <dbReference type="SAM" id="MobiDB-lite"/>
    </source>
</evidence>
<keyword evidence="8" id="KW-0833">Ubl conjugation pathway</keyword>
<dbReference type="Pfam" id="PF13445">
    <property type="entry name" value="zf-RING_UBOX"/>
    <property type="match status" value="1"/>
</dbReference>